<feature type="transmembrane region" description="Helical" evidence="7">
    <location>
        <begin position="457"/>
        <end position="476"/>
    </location>
</feature>
<evidence type="ECO:0000256" key="3">
    <source>
        <dbReference type="ARBA" id="ARBA00022692"/>
    </source>
</evidence>
<feature type="transmembrane region" description="Helical" evidence="7">
    <location>
        <begin position="425"/>
        <end position="445"/>
    </location>
</feature>
<keyword evidence="2" id="KW-0813">Transport</keyword>
<feature type="domain" description="Major facilitator superfamily (MFS) profile" evidence="8">
    <location>
        <begin position="114"/>
        <end position="581"/>
    </location>
</feature>
<proteinExistence type="predicted"/>
<evidence type="ECO:0000313" key="9">
    <source>
        <dbReference type="EMBL" id="TPX38751.1"/>
    </source>
</evidence>
<dbReference type="GO" id="GO:0022857">
    <property type="term" value="F:transmembrane transporter activity"/>
    <property type="evidence" value="ECO:0007669"/>
    <property type="project" value="InterPro"/>
</dbReference>
<feature type="transmembrane region" description="Helical" evidence="7">
    <location>
        <begin position="206"/>
        <end position="225"/>
    </location>
</feature>
<dbReference type="Gene3D" id="1.20.1250.20">
    <property type="entry name" value="MFS general substrate transporter like domains"/>
    <property type="match status" value="2"/>
</dbReference>
<evidence type="ECO:0000256" key="4">
    <source>
        <dbReference type="ARBA" id="ARBA00022989"/>
    </source>
</evidence>
<evidence type="ECO:0000256" key="7">
    <source>
        <dbReference type="SAM" id="Phobius"/>
    </source>
</evidence>
<keyword evidence="10" id="KW-1185">Reference proteome</keyword>
<feature type="transmembrane region" description="Helical" evidence="7">
    <location>
        <begin position="268"/>
        <end position="288"/>
    </location>
</feature>
<comment type="subcellular location">
    <subcellularLocation>
        <location evidence="1">Endomembrane system</location>
        <topology evidence="1">Multi-pass membrane protein</topology>
    </subcellularLocation>
</comment>
<feature type="transmembrane region" description="Helical" evidence="7">
    <location>
        <begin position="521"/>
        <end position="540"/>
    </location>
</feature>
<evidence type="ECO:0000259" key="8">
    <source>
        <dbReference type="PROSITE" id="PS50850"/>
    </source>
</evidence>
<dbReference type="Proteomes" id="UP000317494">
    <property type="component" value="Unassembled WGS sequence"/>
</dbReference>
<feature type="transmembrane region" description="Helical" evidence="7">
    <location>
        <begin position="237"/>
        <end position="256"/>
    </location>
</feature>
<feature type="transmembrane region" description="Helical" evidence="7">
    <location>
        <begin position="394"/>
        <end position="419"/>
    </location>
</feature>
<dbReference type="PANTHER" id="PTHR23501">
    <property type="entry name" value="MAJOR FACILITATOR SUPERFAMILY"/>
    <property type="match status" value="1"/>
</dbReference>
<keyword evidence="4 7" id="KW-1133">Transmembrane helix</keyword>
<feature type="transmembrane region" description="Helical" evidence="7">
    <location>
        <begin position="488"/>
        <end position="509"/>
    </location>
</feature>
<dbReference type="Pfam" id="PF07690">
    <property type="entry name" value="MFS_1"/>
    <property type="match status" value="2"/>
</dbReference>
<feature type="transmembrane region" description="Helical" evidence="7">
    <location>
        <begin position="595"/>
        <end position="613"/>
    </location>
</feature>
<feature type="compositionally biased region" description="Acidic residues" evidence="6">
    <location>
        <begin position="62"/>
        <end position="72"/>
    </location>
</feature>
<evidence type="ECO:0000256" key="1">
    <source>
        <dbReference type="ARBA" id="ARBA00004127"/>
    </source>
</evidence>
<dbReference type="GO" id="GO:0012505">
    <property type="term" value="C:endomembrane system"/>
    <property type="evidence" value="ECO:0007669"/>
    <property type="project" value="UniProtKB-SubCell"/>
</dbReference>
<feature type="region of interest" description="Disordered" evidence="6">
    <location>
        <begin position="55"/>
        <end position="94"/>
    </location>
</feature>
<accession>A0A507CGZ8</accession>
<dbReference type="AlphaFoldDB" id="A0A507CGZ8"/>
<feature type="region of interest" description="Disordered" evidence="6">
    <location>
        <begin position="1"/>
        <end position="21"/>
    </location>
</feature>
<evidence type="ECO:0000256" key="6">
    <source>
        <dbReference type="SAM" id="MobiDB-lite"/>
    </source>
</evidence>
<dbReference type="InterPro" id="IPR020846">
    <property type="entry name" value="MFS_dom"/>
</dbReference>
<evidence type="ECO:0000313" key="10">
    <source>
        <dbReference type="Proteomes" id="UP000317494"/>
    </source>
</evidence>
<dbReference type="EMBL" id="QEAN01000379">
    <property type="protein sequence ID" value="TPX38751.1"/>
    <property type="molecule type" value="Genomic_DNA"/>
</dbReference>
<name>A0A507CGZ8_9FUNG</name>
<evidence type="ECO:0000256" key="5">
    <source>
        <dbReference type="ARBA" id="ARBA00023136"/>
    </source>
</evidence>
<dbReference type="PANTHER" id="PTHR23501:SF191">
    <property type="entry name" value="VACUOLAR BASIC AMINO ACID TRANSPORTER 4"/>
    <property type="match status" value="1"/>
</dbReference>
<dbReference type="STRING" id="286115.A0A507CGZ8"/>
<dbReference type="VEuPathDB" id="FungiDB:SeMB42_g06573"/>
<feature type="transmembrane region" description="Helical" evidence="7">
    <location>
        <begin position="148"/>
        <end position="167"/>
    </location>
</feature>
<keyword evidence="3 7" id="KW-0812">Transmembrane</keyword>
<reference evidence="9 10" key="1">
    <citation type="journal article" date="2019" name="Sci. Rep.">
        <title>Comparative genomics of chytrid fungi reveal insights into the obligate biotrophic and pathogenic lifestyle of Synchytrium endobioticum.</title>
        <authorList>
            <person name="van de Vossenberg B.T.L.H."/>
            <person name="Warris S."/>
            <person name="Nguyen H.D.T."/>
            <person name="van Gent-Pelzer M.P.E."/>
            <person name="Joly D.L."/>
            <person name="van de Geest H.C."/>
            <person name="Bonants P.J.M."/>
            <person name="Smith D.S."/>
            <person name="Levesque C.A."/>
            <person name="van der Lee T.A.J."/>
        </authorList>
    </citation>
    <scope>NUCLEOTIDE SEQUENCE [LARGE SCALE GENOMIC DNA]</scope>
    <source>
        <strain evidence="9 10">MB42</strain>
    </source>
</reference>
<feature type="transmembrane region" description="Helical" evidence="7">
    <location>
        <begin position="346"/>
        <end position="373"/>
    </location>
</feature>
<feature type="transmembrane region" description="Helical" evidence="7">
    <location>
        <begin position="179"/>
        <end position="200"/>
    </location>
</feature>
<dbReference type="GO" id="GO:0005886">
    <property type="term" value="C:plasma membrane"/>
    <property type="evidence" value="ECO:0007669"/>
    <property type="project" value="TreeGrafter"/>
</dbReference>
<gene>
    <name evidence="9" type="ORF">SeMB42_g06573</name>
</gene>
<dbReference type="InterPro" id="IPR011701">
    <property type="entry name" value="MFS"/>
</dbReference>
<dbReference type="SUPFAM" id="SSF103473">
    <property type="entry name" value="MFS general substrate transporter"/>
    <property type="match status" value="1"/>
</dbReference>
<feature type="transmembrane region" description="Helical" evidence="7">
    <location>
        <begin position="109"/>
        <end position="128"/>
    </location>
</feature>
<comment type="caution">
    <text evidence="9">The sequence shown here is derived from an EMBL/GenBank/DDBJ whole genome shotgun (WGS) entry which is preliminary data.</text>
</comment>
<dbReference type="InterPro" id="IPR036259">
    <property type="entry name" value="MFS_trans_sf"/>
</dbReference>
<evidence type="ECO:0000256" key="2">
    <source>
        <dbReference type="ARBA" id="ARBA00022448"/>
    </source>
</evidence>
<keyword evidence="5 7" id="KW-0472">Membrane</keyword>
<protein>
    <recommendedName>
        <fullName evidence="8">Major facilitator superfamily (MFS) profile domain-containing protein</fullName>
    </recommendedName>
</protein>
<dbReference type="PROSITE" id="PS50850">
    <property type="entry name" value="MFS"/>
    <property type="match status" value="1"/>
</dbReference>
<sequence>MNLQEPMNLASAAPTSDARPPRLSSSSLFIHKFHGNSTVSVLDMDLRKLNQVHTTKIPPDDEHYEDDNDNDNDTAATAASDNGDKKMEDGIVATPMPNLSGRRVQMKDIQWFITMFGILAANLLFSLASSAVPISNQSVSKDLSAGAQFVWVTVAFLPPAGALQPLLPTLANVLGTRNLSMFSGVLWIAGSLLSATATSFPMFCVGRGLTGAAFGGCILLPYLILIKITSVEERAQYTAYLTTFTNIGNFLGPIVGGVMIEKIGWRAIYSWYIPPILFMIMPAFFLGLRNTLIDGDTTTTGPSAPSTSQRFKAFVYKFSEIDWLGTVCVTAMVICVQMVFSYGAPIYGWGSWVTVAFLGGSISLFLLLVLVELNVSKKPIIPKQVFSYRNYNMVFIYLHGMRGSLAGSFFFLPIFMQIIRNNAVLLSGLLVAPMALGVIIGSLIASAISKRHNRNQLLLIIGSALSCIGFGCFSTLEASSSDASISLVVVVIGVGLGFSTMTNFVFTIVTPRELTHGGTSAAAGLATAFGGVFVSVLSSATNSMAQSGFNALRGDSMYMSDLATRPVISYASISDLPQPLRDQAISIWASATTRAFLYMMICSGLCLVSALGMKNVDGVVRSKDAIRNKPKKRYIFRLAW</sequence>
<feature type="transmembrane region" description="Helical" evidence="7">
    <location>
        <begin position="321"/>
        <end position="340"/>
    </location>
</feature>
<organism evidence="9 10">
    <name type="scientific">Synchytrium endobioticum</name>
    <dbReference type="NCBI Taxonomy" id="286115"/>
    <lineage>
        <taxon>Eukaryota</taxon>
        <taxon>Fungi</taxon>
        <taxon>Fungi incertae sedis</taxon>
        <taxon>Chytridiomycota</taxon>
        <taxon>Chytridiomycota incertae sedis</taxon>
        <taxon>Chytridiomycetes</taxon>
        <taxon>Synchytriales</taxon>
        <taxon>Synchytriaceae</taxon>
        <taxon>Synchytrium</taxon>
    </lineage>
</organism>